<protein>
    <submittedName>
        <fullName evidence="1">Uncharacterized protein</fullName>
    </submittedName>
</protein>
<reference evidence="1 2" key="1">
    <citation type="submission" date="2017-07" db="EMBL/GenBank/DDBJ databases">
        <title>Genome sequence of Pseudomonas NEP1.</title>
        <authorList>
            <person name="Nascimento F.X."/>
        </authorList>
    </citation>
    <scope>NUCLEOTIDE SEQUENCE [LARGE SCALE GENOMIC DNA]</scope>
    <source>
        <strain evidence="1 2">NEP1</strain>
    </source>
</reference>
<organism evidence="1 2">
    <name type="scientific">Pseudomonas fluorescens</name>
    <dbReference type="NCBI Taxonomy" id="294"/>
    <lineage>
        <taxon>Bacteria</taxon>
        <taxon>Pseudomonadati</taxon>
        <taxon>Pseudomonadota</taxon>
        <taxon>Gammaproteobacteria</taxon>
        <taxon>Pseudomonadales</taxon>
        <taxon>Pseudomonadaceae</taxon>
        <taxon>Pseudomonas</taxon>
    </lineage>
</organism>
<name>A0A345V1K3_PSEFL</name>
<accession>A0A345V1K3</accession>
<evidence type="ECO:0000313" key="2">
    <source>
        <dbReference type="Proteomes" id="UP000254535"/>
    </source>
</evidence>
<dbReference type="Proteomes" id="UP000254535">
    <property type="component" value="Chromosome"/>
</dbReference>
<sequence length="71" mass="7771">MAAQYSLSDVLERMYQNQLGLEAALMELVLQVEAQGMVETGNNVREALFTIGENAGFIKQGLAKLKGKRPS</sequence>
<dbReference type="AlphaFoldDB" id="A0A345V1K3"/>
<evidence type="ECO:0000313" key="1">
    <source>
        <dbReference type="EMBL" id="AXJ06605.1"/>
    </source>
</evidence>
<proteinExistence type="predicted"/>
<dbReference type="EMBL" id="CP022313">
    <property type="protein sequence ID" value="AXJ06605.1"/>
    <property type="molecule type" value="Genomic_DNA"/>
</dbReference>
<gene>
    <name evidence="1" type="ORF">CFN16_21505</name>
</gene>
<dbReference type="RefSeq" id="WP_115079009.1">
    <property type="nucleotide sequence ID" value="NZ_CP022313.1"/>
</dbReference>